<dbReference type="EMBL" id="JAFLCK010000011">
    <property type="protein sequence ID" value="MBN8660576.1"/>
    <property type="molecule type" value="Genomic_DNA"/>
</dbReference>
<name>A0A8J7TM25_9BACT</name>
<organism evidence="2 3">
    <name type="scientific">Candidatus Obscuribacter phosphatis</name>
    <dbReference type="NCBI Taxonomy" id="1906157"/>
    <lineage>
        <taxon>Bacteria</taxon>
        <taxon>Bacillati</taxon>
        <taxon>Candidatus Melainabacteria</taxon>
        <taxon>Candidatus Obscuribacterales</taxon>
        <taxon>Candidatus Obscuribacteraceae</taxon>
        <taxon>Candidatus Obscuribacter</taxon>
    </lineage>
</organism>
<evidence type="ECO:0000256" key="1">
    <source>
        <dbReference type="SAM" id="MobiDB-lite"/>
    </source>
</evidence>
<dbReference type="PANTHER" id="PTHR39441">
    <property type="entry name" value="DUF2252 DOMAIN-CONTAINING PROTEIN"/>
    <property type="match status" value="1"/>
</dbReference>
<dbReference type="PANTHER" id="PTHR39441:SF1">
    <property type="entry name" value="DUF2252 DOMAIN-CONTAINING PROTEIN"/>
    <property type="match status" value="1"/>
</dbReference>
<evidence type="ECO:0000313" key="2">
    <source>
        <dbReference type="EMBL" id="MBN8660576.1"/>
    </source>
</evidence>
<protein>
    <submittedName>
        <fullName evidence="2">DUF2252 domain-containing protein</fullName>
    </submittedName>
</protein>
<dbReference type="AlphaFoldDB" id="A0A8J7TM25"/>
<dbReference type="Pfam" id="PF10009">
    <property type="entry name" value="DUF2252"/>
    <property type="match status" value="1"/>
</dbReference>
<dbReference type="InterPro" id="IPR018721">
    <property type="entry name" value="DUF2252"/>
</dbReference>
<dbReference type="Proteomes" id="UP000664277">
    <property type="component" value="Unassembled WGS sequence"/>
</dbReference>
<proteinExistence type="predicted"/>
<gene>
    <name evidence="2" type="ORF">J0M35_09455</name>
</gene>
<accession>A0A8J7TM25</accession>
<evidence type="ECO:0000313" key="3">
    <source>
        <dbReference type="Proteomes" id="UP000664277"/>
    </source>
</evidence>
<reference evidence="2" key="1">
    <citation type="submission" date="2021-02" db="EMBL/GenBank/DDBJ databases">
        <title>Genome-Resolved Metagenomics of a Microbial Community Performing Photosynthetic Biological Nutrient Removal.</title>
        <authorList>
            <person name="Mcdaniel E.A."/>
        </authorList>
    </citation>
    <scope>NUCLEOTIDE SEQUENCE</scope>
    <source>
        <strain evidence="2">UWPOB_OBS1</strain>
    </source>
</reference>
<comment type="caution">
    <text evidence="2">The sequence shown here is derived from an EMBL/GenBank/DDBJ whole genome shotgun (WGS) entry which is preliminary data.</text>
</comment>
<feature type="region of interest" description="Disordered" evidence="1">
    <location>
        <begin position="1"/>
        <end position="28"/>
    </location>
</feature>
<sequence length="470" mass="53126">MDGEEKKGASLASLHDNTISPRDDRRDRGRILHEAIPHASHAKWAKPENRPDPVDIIEKTHEGRIQELAPLRWGRMLISPFTFYRGTAAIMAYDLSHTPTTGVRVQACGDCHMLNFGAFATPERNIIFDLNDFDETLPAPWEWDIKRLAVSFVLAVRDNGLKDKYAQSAAEAVARAYRRKMLEYSKKSILDIWYDRIDWEAVIEKTSDPELQKKIKAKTEKAIKRTIQGHYFPKMSELHDGRYIFKDNPPALYHLKGEESEKFRQDTLDAFAIYRQSLQDDKQRLFDRYKLSDVAIKVVGVGSVGTCCAVALMLAPDTEPLILQLKEARASVLEPYCGKSEFENHGQRVVAGQRIIQSASDIFLGWTKFGDGRHFYLRQLRDGKVKLEPDLWDGPRMIEIAEIMGTVLARAHARSGDAAVISGYLSEEGTFDEAVGSFAVSYANQAEEDYELFARACKSGRLPVAEDLGL</sequence>